<dbReference type="EMBL" id="PGTB01000027">
    <property type="protein sequence ID" value="PJE36902.1"/>
    <property type="molecule type" value="Genomic_DNA"/>
</dbReference>
<reference evidence="3 4" key="1">
    <citation type="journal article" date="2018" name="Int. J. Syst. Evol. Microbiol.">
        <title>Pseudooceanicola lipolyticus sp. nov., a marine alphaproteobacterium, reclassification of Oceanicola flagellatus as Pseudooceanicola flagellatus comb. nov. and emended description of the genus Pseudooceanicola.</title>
        <authorList>
            <person name="Huang M.-M."/>
            <person name="Guo L.-L."/>
            <person name="Wu Y.-H."/>
            <person name="Lai Q.-L."/>
            <person name="Shao Z.-Z."/>
            <person name="Wang C.-S."/>
            <person name="Wu M."/>
            <person name="Xu X.-W."/>
        </authorList>
    </citation>
    <scope>NUCLEOTIDE SEQUENCE [LARGE SCALE GENOMIC DNA]</scope>
    <source>
        <strain evidence="3 4">157</strain>
    </source>
</reference>
<gene>
    <name evidence="3" type="ORF">CVM52_09625</name>
</gene>
<accession>A0A2M8J293</accession>
<evidence type="ECO:0000256" key="1">
    <source>
        <dbReference type="ARBA" id="ARBA00004613"/>
    </source>
</evidence>
<dbReference type="OrthoDB" id="7855885at2"/>
<dbReference type="InterPro" id="IPR011049">
    <property type="entry name" value="Serralysin-like_metalloprot_C"/>
</dbReference>
<comment type="subcellular location">
    <subcellularLocation>
        <location evidence="1">Secreted</location>
    </subcellularLocation>
</comment>
<keyword evidence="2" id="KW-0964">Secreted</keyword>
<dbReference type="Gene3D" id="2.150.10.10">
    <property type="entry name" value="Serralysin-like metalloprotease, C-terminal"/>
    <property type="match status" value="1"/>
</dbReference>
<dbReference type="RefSeq" id="WP_100162296.1">
    <property type="nucleotide sequence ID" value="NZ_PGTB01000027.1"/>
</dbReference>
<comment type="caution">
    <text evidence="3">The sequence shown here is derived from an EMBL/GenBank/DDBJ whole genome shotgun (WGS) entry which is preliminary data.</text>
</comment>
<dbReference type="InterPro" id="IPR050557">
    <property type="entry name" value="RTX_toxin/Mannuronan_C5-epim"/>
</dbReference>
<sequence length="414" mass="43259">MVSTLTLTLQEEAIMRLTYSTAWESILAQALRGATTQSTSGSSTKFTDAFSGMEVTVTSAGGFATGFTITGPDAGATKTLIEADFEAGAVTQKAVVDAFSSYLKTSGASAKLDKLLDDLRYDITIEGSTTKTVPVYATSLGGSRHDDIFRLNDSANTVYASMGNDSYFGGNTYDSVSYAALSGGLKMTKSGAVRMIEKPNGDVDTLRNIEVLLGTEGNDNFRVGLGGVVAQIHGGGGNDKIGGGGKGDHLDGGADNDLLLGRGGNDLLIGGTGDDKLNGGGGDDILVGSAGFGAFTPERDDMKGGKGKDLFVLEALSFTGLGGENFVRIRDFKDGEDFLGLIGFDFVLGGTNSDNLVFSDLSIRDTANGAMISHDGNDLALLNKVAASDLTREDFVELVNPFDYTGYYDDFLFL</sequence>
<keyword evidence="4" id="KW-1185">Reference proteome</keyword>
<dbReference type="GO" id="GO:0005509">
    <property type="term" value="F:calcium ion binding"/>
    <property type="evidence" value="ECO:0007669"/>
    <property type="project" value="InterPro"/>
</dbReference>
<proteinExistence type="predicted"/>
<dbReference type="PROSITE" id="PS00330">
    <property type="entry name" value="HEMOLYSIN_CALCIUM"/>
    <property type="match status" value="2"/>
</dbReference>
<evidence type="ECO:0000313" key="3">
    <source>
        <dbReference type="EMBL" id="PJE36902.1"/>
    </source>
</evidence>
<dbReference type="PANTHER" id="PTHR38340">
    <property type="entry name" value="S-LAYER PROTEIN"/>
    <property type="match status" value="1"/>
</dbReference>
<dbReference type="Pfam" id="PF00353">
    <property type="entry name" value="HemolysinCabind"/>
    <property type="match status" value="2"/>
</dbReference>
<dbReference type="PRINTS" id="PR00313">
    <property type="entry name" value="CABNDNGRPT"/>
</dbReference>
<organism evidence="3 4">
    <name type="scientific">Pseudooceanicola lipolyticus</name>
    <dbReference type="NCBI Taxonomy" id="2029104"/>
    <lineage>
        <taxon>Bacteria</taxon>
        <taxon>Pseudomonadati</taxon>
        <taxon>Pseudomonadota</taxon>
        <taxon>Alphaproteobacteria</taxon>
        <taxon>Rhodobacterales</taxon>
        <taxon>Paracoccaceae</taxon>
        <taxon>Pseudooceanicola</taxon>
    </lineage>
</organism>
<dbReference type="PANTHER" id="PTHR38340:SF1">
    <property type="entry name" value="S-LAYER PROTEIN"/>
    <property type="match status" value="1"/>
</dbReference>
<evidence type="ECO:0000313" key="4">
    <source>
        <dbReference type="Proteomes" id="UP000231553"/>
    </source>
</evidence>
<dbReference type="Proteomes" id="UP000231553">
    <property type="component" value="Unassembled WGS sequence"/>
</dbReference>
<dbReference type="AlphaFoldDB" id="A0A2M8J293"/>
<evidence type="ECO:0008006" key="5">
    <source>
        <dbReference type="Google" id="ProtNLM"/>
    </source>
</evidence>
<dbReference type="SUPFAM" id="SSF51120">
    <property type="entry name" value="beta-Roll"/>
    <property type="match status" value="1"/>
</dbReference>
<protein>
    <recommendedName>
        <fullName evidence="5">Calcium-binding protein</fullName>
    </recommendedName>
</protein>
<dbReference type="GO" id="GO:0005576">
    <property type="term" value="C:extracellular region"/>
    <property type="evidence" value="ECO:0007669"/>
    <property type="project" value="UniProtKB-SubCell"/>
</dbReference>
<evidence type="ECO:0000256" key="2">
    <source>
        <dbReference type="ARBA" id="ARBA00022525"/>
    </source>
</evidence>
<name>A0A2M8J293_9RHOB</name>
<dbReference type="InterPro" id="IPR018511">
    <property type="entry name" value="Hemolysin-typ_Ca-bd_CS"/>
</dbReference>
<dbReference type="InterPro" id="IPR001343">
    <property type="entry name" value="Hemolysn_Ca-bd"/>
</dbReference>